<dbReference type="EMBL" id="KZ559121">
    <property type="protein sequence ID" value="PLB41408.1"/>
    <property type="molecule type" value="Genomic_DNA"/>
</dbReference>
<proteinExistence type="predicted"/>
<accession>A0A2I2FL92</accession>
<dbReference type="GeneID" id="36518519"/>
<protein>
    <submittedName>
        <fullName evidence="1">Uncharacterized protein</fullName>
    </submittedName>
</protein>
<evidence type="ECO:0000313" key="2">
    <source>
        <dbReference type="Proteomes" id="UP000234585"/>
    </source>
</evidence>
<dbReference type="Proteomes" id="UP000234585">
    <property type="component" value="Unassembled WGS sequence"/>
</dbReference>
<evidence type="ECO:0000313" key="1">
    <source>
        <dbReference type="EMBL" id="PLB41408.1"/>
    </source>
</evidence>
<reference evidence="1 2" key="1">
    <citation type="submission" date="2017-12" db="EMBL/GenBank/DDBJ databases">
        <authorList>
            <consortium name="DOE Joint Genome Institute"/>
            <person name="Haridas S."/>
            <person name="Kjaerbolling I."/>
            <person name="Vesth T.C."/>
            <person name="Frisvad J.C."/>
            <person name="Nybo J.L."/>
            <person name="Theobald S."/>
            <person name="Kuo A."/>
            <person name="Bowyer P."/>
            <person name="Matsuda Y."/>
            <person name="Mondo S."/>
            <person name="Lyhne E.K."/>
            <person name="Kogle M.E."/>
            <person name="Clum A."/>
            <person name="Lipzen A."/>
            <person name="Salamov A."/>
            <person name="Ngan C.Y."/>
            <person name="Daum C."/>
            <person name="Chiniquy J."/>
            <person name="Barry K."/>
            <person name="LaButti K."/>
            <person name="Simmons B.A."/>
            <person name="Magnuson J.K."/>
            <person name="Mortensen U.H."/>
            <person name="Larsen T.O."/>
            <person name="Grigoriev I.V."/>
            <person name="Baker S.E."/>
            <person name="Andersen M.R."/>
            <person name="Nordberg H.P."/>
            <person name="Cantor M.N."/>
            <person name="Hua S.X."/>
        </authorList>
    </citation>
    <scope>NUCLEOTIDE SEQUENCE [LARGE SCALE GENOMIC DNA]</scope>
    <source>
        <strain evidence="1 2">CBS 102.13</strain>
    </source>
</reference>
<sequence length="137" mass="14729">MVSRGCLGPTPGTHIPHLSGNLVFLFLGRLQCVALAATALTGLLVSGNHFSPKPKIQVQWLSQWAGLPSCNQERRMPTTGRSEAEKLAWSVDCHPPIPGGSSRDRFMHLLGSSASALTRCVEALSLRTPQSCLVRTV</sequence>
<dbReference type="RefSeq" id="XP_024675420.1">
    <property type="nucleotide sequence ID" value="XM_024811359.1"/>
</dbReference>
<organism evidence="1 2">
    <name type="scientific">Aspergillus candidus</name>
    <dbReference type="NCBI Taxonomy" id="41067"/>
    <lineage>
        <taxon>Eukaryota</taxon>
        <taxon>Fungi</taxon>
        <taxon>Dikarya</taxon>
        <taxon>Ascomycota</taxon>
        <taxon>Pezizomycotina</taxon>
        <taxon>Eurotiomycetes</taxon>
        <taxon>Eurotiomycetidae</taxon>
        <taxon>Eurotiales</taxon>
        <taxon>Aspergillaceae</taxon>
        <taxon>Aspergillus</taxon>
        <taxon>Aspergillus subgen. Circumdati</taxon>
    </lineage>
</organism>
<keyword evidence="2" id="KW-1185">Reference proteome</keyword>
<gene>
    <name evidence="1" type="ORF">BDW47DRAFT_100098</name>
</gene>
<name>A0A2I2FL92_ASPCN</name>
<dbReference type="AlphaFoldDB" id="A0A2I2FL92"/>